<dbReference type="Proteomes" id="UP000184517">
    <property type="component" value="Unassembled WGS sequence"/>
</dbReference>
<evidence type="ECO:0000256" key="8">
    <source>
        <dbReference type="SAM" id="Coils"/>
    </source>
</evidence>
<dbReference type="PANTHER" id="PTHR32089">
    <property type="entry name" value="METHYL-ACCEPTING CHEMOTAXIS PROTEIN MCPB"/>
    <property type="match status" value="1"/>
</dbReference>
<dbReference type="PROSITE" id="PS50885">
    <property type="entry name" value="HAMP"/>
    <property type="match status" value="1"/>
</dbReference>
<comment type="subcellular location">
    <subcellularLocation>
        <location evidence="1">Membrane</location>
        <topology evidence="1">Multi-pass membrane protein</topology>
    </subcellularLocation>
</comment>
<dbReference type="SMART" id="SM00283">
    <property type="entry name" value="MA"/>
    <property type="match status" value="1"/>
</dbReference>
<evidence type="ECO:0000256" key="10">
    <source>
        <dbReference type="SAM" id="SignalP"/>
    </source>
</evidence>
<gene>
    <name evidence="13" type="ORF">SAMN02745753_04331</name>
</gene>
<feature type="transmembrane region" description="Helical" evidence="9">
    <location>
        <begin position="291"/>
        <end position="310"/>
    </location>
</feature>
<dbReference type="PROSITE" id="PS50111">
    <property type="entry name" value="CHEMOTAXIS_TRANSDUC_2"/>
    <property type="match status" value="1"/>
</dbReference>
<evidence type="ECO:0000256" key="1">
    <source>
        <dbReference type="ARBA" id="ARBA00004141"/>
    </source>
</evidence>
<keyword evidence="10" id="KW-0732">Signal</keyword>
<proteinExistence type="inferred from homology"/>
<dbReference type="AlphaFoldDB" id="A0A1M5LUK3"/>
<reference evidence="14" key="1">
    <citation type="submission" date="2016-11" db="EMBL/GenBank/DDBJ databases">
        <authorList>
            <person name="Varghese N."/>
            <person name="Submissions S."/>
        </authorList>
    </citation>
    <scope>NUCLEOTIDE SEQUENCE [LARGE SCALE GENOMIC DNA]</scope>
    <source>
        <strain evidence="14">DSM 16579</strain>
    </source>
</reference>
<evidence type="ECO:0000256" key="5">
    <source>
        <dbReference type="ARBA" id="ARBA00023224"/>
    </source>
</evidence>
<evidence type="ECO:0000256" key="2">
    <source>
        <dbReference type="ARBA" id="ARBA00022692"/>
    </source>
</evidence>
<keyword evidence="2 9" id="KW-0812">Transmembrane</keyword>
<dbReference type="Gene3D" id="1.10.287.950">
    <property type="entry name" value="Methyl-accepting chemotaxis protein"/>
    <property type="match status" value="1"/>
</dbReference>
<dbReference type="InterPro" id="IPR003660">
    <property type="entry name" value="HAMP_dom"/>
</dbReference>
<feature type="coiled-coil region" evidence="8">
    <location>
        <begin position="370"/>
        <end position="397"/>
    </location>
</feature>
<evidence type="ECO:0000256" key="7">
    <source>
        <dbReference type="PROSITE-ProRule" id="PRU00284"/>
    </source>
</evidence>
<feature type="signal peptide" evidence="10">
    <location>
        <begin position="1"/>
        <end position="34"/>
    </location>
</feature>
<evidence type="ECO:0000256" key="4">
    <source>
        <dbReference type="ARBA" id="ARBA00023136"/>
    </source>
</evidence>
<sequence>MKWQSLSIRSRMFSVLAVLLVASTVVSVSTQALSTLDTELEQLKKEVLPTHLSNLASQISTEITPLITASHLMTNDNFVEDWVRNGAADNQLSFIENKLKSVKEIAGSDSTFYVVNGENGLEYFGYEKAFFKTLLKDYPYKEFYPNFLATGHDYELNLQYEHQMLFINYRSDAVDPNTNKPFSVAGLGIKADKLINMIKKLNVGQQGRAMLVTSDGVIQAKGDSAFMEIVDKSHISSLLNNKTDVVIDDITINGQVYYLGSLWVPVLDRFIMLAVPKQQIMTPIYTQLQNAFLYSIVFILISLLILHFVIGSLTRPIVAIGKDVRYVSDNLDLNYQIKSSDKAEIGALADAINSLLLTLKGSLITVNDAVKTTDSAIEGLNQQVDELSQASEAEKQSVEQIFISTQDITEQSAQVKDLATRAGEMSDLSNAELQQANKEVQSSLVFLEALEVDMMQSKTSLTELNGNIEKIVSVLNVISSISEQTNLLALNAAIEAARAGEHGRGFAVVSDEVRMLSQRTSESTNEIQSIISQLRAASTQVTSQMDVACEKSIQTLGSQKLVSEKVIALDAFLQQLFDMNEQVAERAGIQNASVEDINQHLSMLAAQSEQTVELFHQSRAATNAIGDEMRHLKDKVELFKVT</sequence>
<dbReference type="PANTHER" id="PTHR32089:SF119">
    <property type="entry name" value="METHYL-ACCEPTING CHEMOTAXIS PROTEIN CTPL"/>
    <property type="match status" value="1"/>
</dbReference>
<dbReference type="GO" id="GO:0016020">
    <property type="term" value="C:membrane"/>
    <property type="evidence" value="ECO:0007669"/>
    <property type="project" value="UniProtKB-SubCell"/>
</dbReference>
<keyword evidence="14" id="KW-1185">Reference proteome</keyword>
<protein>
    <submittedName>
        <fullName evidence="13">Methyl-accepting chemotaxis protein</fullName>
    </submittedName>
</protein>
<evidence type="ECO:0000259" key="11">
    <source>
        <dbReference type="PROSITE" id="PS50111"/>
    </source>
</evidence>
<name>A0A1M5LUK3_9GAMM</name>
<evidence type="ECO:0000313" key="14">
    <source>
        <dbReference type="Proteomes" id="UP000184517"/>
    </source>
</evidence>
<dbReference type="Pfam" id="PF00015">
    <property type="entry name" value="MCPsignal"/>
    <property type="match status" value="1"/>
</dbReference>
<evidence type="ECO:0000259" key="12">
    <source>
        <dbReference type="PROSITE" id="PS50885"/>
    </source>
</evidence>
<feature type="domain" description="Methyl-accepting transducer" evidence="11">
    <location>
        <begin position="369"/>
        <end position="605"/>
    </location>
</feature>
<accession>A0A1M5LUK3</accession>
<evidence type="ECO:0000256" key="6">
    <source>
        <dbReference type="ARBA" id="ARBA00029447"/>
    </source>
</evidence>
<evidence type="ECO:0000313" key="13">
    <source>
        <dbReference type="EMBL" id="SHG68580.1"/>
    </source>
</evidence>
<dbReference type="GO" id="GO:0006935">
    <property type="term" value="P:chemotaxis"/>
    <property type="evidence" value="ECO:0007669"/>
    <property type="project" value="UniProtKB-ARBA"/>
</dbReference>
<dbReference type="RefSeq" id="WP_072842000.1">
    <property type="nucleotide sequence ID" value="NZ_FQVF01000027.1"/>
</dbReference>
<comment type="similarity">
    <text evidence="6">Belongs to the methyl-accepting chemotaxis (MCP) protein family.</text>
</comment>
<dbReference type="Gene3D" id="3.30.450.20">
    <property type="entry name" value="PAS domain"/>
    <property type="match status" value="1"/>
</dbReference>
<keyword evidence="8" id="KW-0175">Coiled coil</keyword>
<keyword evidence="5 7" id="KW-0807">Transducer</keyword>
<organism evidence="13 14">
    <name type="scientific">Marinomonas polaris DSM 16579</name>
    <dbReference type="NCBI Taxonomy" id="1122206"/>
    <lineage>
        <taxon>Bacteria</taxon>
        <taxon>Pseudomonadati</taxon>
        <taxon>Pseudomonadota</taxon>
        <taxon>Gammaproteobacteria</taxon>
        <taxon>Oceanospirillales</taxon>
        <taxon>Oceanospirillaceae</taxon>
        <taxon>Marinomonas</taxon>
    </lineage>
</organism>
<dbReference type="SUPFAM" id="SSF58104">
    <property type="entry name" value="Methyl-accepting chemotaxis protein (MCP) signaling domain"/>
    <property type="match status" value="1"/>
</dbReference>
<dbReference type="STRING" id="1122206.SAMN02745753_04331"/>
<keyword evidence="4 9" id="KW-0472">Membrane</keyword>
<keyword evidence="3 9" id="KW-1133">Transmembrane helix</keyword>
<evidence type="ECO:0000256" key="3">
    <source>
        <dbReference type="ARBA" id="ARBA00022989"/>
    </source>
</evidence>
<dbReference type="InterPro" id="IPR004089">
    <property type="entry name" value="MCPsignal_dom"/>
</dbReference>
<dbReference type="GO" id="GO:0007165">
    <property type="term" value="P:signal transduction"/>
    <property type="evidence" value="ECO:0007669"/>
    <property type="project" value="UniProtKB-KW"/>
</dbReference>
<dbReference type="EMBL" id="FQVF01000027">
    <property type="protein sequence ID" value="SHG68580.1"/>
    <property type="molecule type" value="Genomic_DNA"/>
</dbReference>
<feature type="chain" id="PRO_5012409394" evidence="10">
    <location>
        <begin position="35"/>
        <end position="642"/>
    </location>
</feature>
<dbReference type="OrthoDB" id="5845863at2"/>
<evidence type="ECO:0000256" key="9">
    <source>
        <dbReference type="SAM" id="Phobius"/>
    </source>
</evidence>
<feature type="domain" description="HAMP" evidence="12">
    <location>
        <begin position="311"/>
        <end position="364"/>
    </location>
</feature>